<organism evidence="2 3">
    <name type="scientific">Streptomyces thermoalcalitolerans</name>
    <dbReference type="NCBI Taxonomy" id="65605"/>
    <lineage>
        <taxon>Bacteria</taxon>
        <taxon>Bacillati</taxon>
        <taxon>Actinomycetota</taxon>
        <taxon>Actinomycetes</taxon>
        <taxon>Kitasatosporales</taxon>
        <taxon>Streptomycetaceae</taxon>
        <taxon>Streptomyces</taxon>
    </lineage>
</organism>
<sequence length="109" mass="12011">MTSSPTHRRLLPWSHDGKPAVLVTDGTETFLSRLADAVEEQQIQTAATILGLAKPMVKGTANLAAHELRWIACRLIESLTDVLNICESRGQRIPPYDEADNDADNDNDE</sequence>
<keyword evidence="3" id="KW-1185">Reference proteome</keyword>
<comment type="caution">
    <text evidence="2">The sequence shown here is derived from an EMBL/GenBank/DDBJ whole genome shotgun (WGS) entry which is preliminary data.</text>
</comment>
<protein>
    <submittedName>
        <fullName evidence="2">Uncharacterized protein</fullName>
    </submittedName>
</protein>
<dbReference type="EMBL" id="BAAAHG010000006">
    <property type="protein sequence ID" value="GAA0907056.1"/>
    <property type="molecule type" value="Genomic_DNA"/>
</dbReference>
<evidence type="ECO:0000256" key="1">
    <source>
        <dbReference type="SAM" id="MobiDB-lite"/>
    </source>
</evidence>
<gene>
    <name evidence="2" type="ORF">GCM10009549_12680</name>
</gene>
<evidence type="ECO:0000313" key="2">
    <source>
        <dbReference type="EMBL" id="GAA0907056.1"/>
    </source>
</evidence>
<proteinExistence type="predicted"/>
<accession>A0ABP3YX28</accession>
<reference evidence="3" key="1">
    <citation type="journal article" date="2019" name="Int. J. Syst. Evol. Microbiol.">
        <title>The Global Catalogue of Microorganisms (GCM) 10K type strain sequencing project: providing services to taxonomists for standard genome sequencing and annotation.</title>
        <authorList>
            <consortium name="The Broad Institute Genomics Platform"/>
            <consortium name="The Broad Institute Genome Sequencing Center for Infectious Disease"/>
            <person name="Wu L."/>
            <person name="Ma J."/>
        </authorList>
    </citation>
    <scope>NUCLEOTIDE SEQUENCE [LARGE SCALE GENOMIC DNA]</scope>
    <source>
        <strain evidence="3">JCM 10673</strain>
    </source>
</reference>
<feature type="region of interest" description="Disordered" evidence="1">
    <location>
        <begin position="90"/>
        <end position="109"/>
    </location>
</feature>
<evidence type="ECO:0000313" key="3">
    <source>
        <dbReference type="Proteomes" id="UP001501005"/>
    </source>
</evidence>
<dbReference type="RefSeq" id="WP_344047685.1">
    <property type="nucleotide sequence ID" value="NZ_BAAAHG010000006.1"/>
</dbReference>
<feature type="compositionally biased region" description="Acidic residues" evidence="1">
    <location>
        <begin position="97"/>
        <end position="109"/>
    </location>
</feature>
<dbReference type="Proteomes" id="UP001501005">
    <property type="component" value="Unassembled WGS sequence"/>
</dbReference>
<name>A0ABP3YX28_9ACTN</name>